<dbReference type="InterPro" id="IPR030677">
    <property type="entry name" value="Nnr"/>
</dbReference>
<evidence type="ECO:0000256" key="8">
    <source>
        <dbReference type="ARBA" id="ARBA00022857"/>
    </source>
</evidence>
<evidence type="ECO:0000256" key="11">
    <source>
        <dbReference type="ARBA" id="ARBA00023235"/>
    </source>
</evidence>
<feature type="binding site" evidence="18">
    <location>
        <position position="153"/>
    </location>
    <ligand>
        <name>(6S)-NADPHX</name>
        <dbReference type="ChEBI" id="CHEBI:64076"/>
    </ligand>
</feature>
<dbReference type="PROSITE" id="PS51383">
    <property type="entry name" value="YJEF_C_3"/>
    <property type="match status" value="1"/>
</dbReference>
<dbReference type="HAMAP" id="MF_01965">
    <property type="entry name" value="NADHX_dehydratase"/>
    <property type="match status" value="1"/>
</dbReference>
<dbReference type="PROSITE" id="PS01050">
    <property type="entry name" value="YJEF_C_2"/>
    <property type="match status" value="1"/>
</dbReference>
<feature type="binding site" evidence="18">
    <location>
        <begin position="55"/>
        <end position="59"/>
    </location>
    <ligand>
        <name>(6S)-NADPHX</name>
        <dbReference type="ChEBI" id="CHEBI:64076"/>
    </ligand>
</feature>
<keyword evidence="10 17" id="KW-0520">NAD</keyword>
<keyword evidence="9 18" id="KW-0630">Potassium</keyword>
<comment type="function">
    <text evidence="14 19">Bifunctional enzyme that catalyzes the epimerization of the S- and R-forms of NAD(P)HX and the dehydration of the S-form of NAD(P)HX at the expense of ADP, which is converted to AMP. This allows the repair of both epimers of NAD(P)HX, a damaged form of NAD(P)H that is a result of enzymatic or heat-dependent hydration.</text>
</comment>
<dbReference type="InterPro" id="IPR004443">
    <property type="entry name" value="YjeF_N_dom"/>
</dbReference>
<accession>A0ABP9V6N9</accession>
<dbReference type="EMBL" id="BAABRN010000005">
    <property type="protein sequence ID" value="GAA5500942.1"/>
    <property type="molecule type" value="Genomic_DNA"/>
</dbReference>
<evidence type="ECO:0000256" key="12">
    <source>
        <dbReference type="ARBA" id="ARBA00023239"/>
    </source>
</evidence>
<keyword evidence="23" id="KW-1185">Reference proteome</keyword>
<comment type="catalytic activity">
    <reaction evidence="2 18 19">
        <text>(6R)-NADPHX = (6S)-NADPHX</text>
        <dbReference type="Rhea" id="RHEA:32227"/>
        <dbReference type="ChEBI" id="CHEBI:64076"/>
        <dbReference type="ChEBI" id="CHEBI:64077"/>
        <dbReference type="EC" id="5.1.99.6"/>
    </reaction>
</comment>
<dbReference type="InterPro" id="IPR000631">
    <property type="entry name" value="CARKD"/>
</dbReference>
<sequence>MEAVFLPEGVRALDQQLERAGLLELAMEEAGRAGADGVQSHFPMGRVLLLCGSGANGGDGLVAARHLYALGREVVVLAQPSKHPLTRSNRRRLRAIGGTVSPLTLPALGRELARADVVVDGLLGTGFVPPLRPALAELVTALNAAGRPVVALDLPSGLNAALAEVEGEPVRAQVTVTFSGPKPALLYGPAAHWAGKVEVAPLRVPQEWRLTHAAATRPVAAEVAALLPVRPADAHKGTAGRVWVVGGSEGMVGAPLLSGLAALRTGAGLVTLYSEAELPQKIPELMIQTRPDLAATFADWPQKQRPDALCLGMGLGPRAPKLARLLLPWNIGTVLDADALQPELAGLGHAECIWTPHPAEAARLLGVGTPDITRDPLAAAQALQRKFGGVVVLKGGPSTIATPEGLLVSRGGHAGMATAGMGDTLSGILAALLAGGLPAPQAALVGVTLHARAGEWAGRQHGYGLIASDVSAELGRAWQSLRDDLSLKE</sequence>
<keyword evidence="13" id="KW-0511">Multifunctional enzyme</keyword>
<comment type="similarity">
    <text evidence="4 19">In the C-terminal section; belongs to the NnrD/CARKD family.</text>
</comment>
<protein>
    <recommendedName>
        <fullName evidence="19">Bifunctional NAD(P)H-hydrate repair enzyme</fullName>
    </recommendedName>
    <alternativeName>
        <fullName evidence="19">Nicotinamide nucleotide repair protein</fullName>
    </alternativeName>
    <domain>
        <recommendedName>
            <fullName evidence="19">ADP-dependent (S)-NAD(P)H-hydrate dehydratase</fullName>
            <ecNumber evidence="19">4.2.1.136</ecNumber>
        </recommendedName>
        <alternativeName>
            <fullName evidence="19">ADP-dependent NAD(P)HX dehydratase</fullName>
        </alternativeName>
    </domain>
    <domain>
        <recommendedName>
            <fullName evidence="19">NAD(P)H-hydrate epimerase</fullName>
            <ecNumber evidence="19">5.1.99.6</ecNumber>
        </recommendedName>
    </domain>
</protein>
<dbReference type="EC" id="5.1.99.6" evidence="19"/>
<dbReference type="SUPFAM" id="SSF53613">
    <property type="entry name" value="Ribokinase-like"/>
    <property type="match status" value="1"/>
</dbReference>
<feature type="binding site" evidence="18">
    <location>
        <position position="120"/>
    </location>
    <ligand>
        <name>K(+)</name>
        <dbReference type="ChEBI" id="CHEBI:29103"/>
    </ligand>
</feature>
<dbReference type="Pfam" id="PF03853">
    <property type="entry name" value="YjeF_N"/>
    <property type="match status" value="1"/>
</dbReference>
<dbReference type="Gene3D" id="3.40.1190.20">
    <property type="match status" value="1"/>
</dbReference>
<dbReference type="PANTHER" id="PTHR12592">
    <property type="entry name" value="ATP-DEPENDENT (S)-NAD(P)H-HYDRATE DEHYDRATASE FAMILY MEMBER"/>
    <property type="match status" value="1"/>
</dbReference>
<evidence type="ECO:0000259" key="21">
    <source>
        <dbReference type="PROSITE" id="PS51385"/>
    </source>
</evidence>
<feature type="binding site" evidence="17">
    <location>
        <position position="314"/>
    </location>
    <ligand>
        <name>(6S)-NADPHX</name>
        <dbReference type="ChEBI" id="CHEBI:64076"/>
    </ligand>
</feature>
<comment type="similarity">
    <text evidence="17">Belongs to the NnrD/CARKD family.</text>
</comment>
<dbReference type="InterPro" id="IPR036652">
    <property type="entry name" value="YjeF_N_dom_sf"/>
</dbReference>
<comment type="catalytic activity">
    <reaction evidence="16 17 19">
        <text>(6S)-NADPHX + ADP = AMP + phosphate + NADPH + H(+)</text>
        <dbReference type="Rhea" id="RHEA:32235"/>
        <dbReference type="ChEBI" id="CHEBI:15378"/>
        <dbReference type="ChEBI" id="CHEBI:43474"/>
        <dbReference type="ChEBI" id="CHEBI:57783"/>
        <dbReference type="ChEBI" id="CHEBI:64076"/>
        <dbReference type="ChEBI" id="CHEBI:456215"/>
        <dbReference type="ChEBI" id="CHEBI:456216"/>
        <dbReference type="EC" id="4.2.1.136"/>
    </reaction>
</comment>
<dbReference type="SUPFAM" id="SSF64153">
    <property type="entry name" value="YjeF N-terminal domain-like"/>
    <property type="match status" value="1"/>
</dbReference>
<evidence type="ECO:0000256" key="17">
    <source>
        <dbReference type="HAMAP-Rule" id="MF_01965"/>
    </source>
</evidence>
<evidence type="ECO:0000313" key="23">
    <source>
        <dbReference type="Proteomes" id="UP001458946"/>
    </source>
</evidence>
<evidence type="ECO:0000256" key="4">
    <source>
        <dbReference type="ARBA" id="ARBA00009524"/>
    </source>
</evidence>
<dbReference type="RefSeq" id="WP_353540920.1">
    <property type="nucleotide sequence ID" value="NZ_BAABRN010000005.1"/>
</dbReference>
<evidence type="ECO:0000256" key="3">
    <source>
        <dbReference type="ARBA" id="ARBA00006001"/>
    </source>
</evidence>
<evidence type="ECO:0000256" key="2">
    <source>
        <dbReference type="ARBA" id="ARBA00000909"/>
    </source>
</evidence>
<dbReference type="InterPro" id="IPR017953">
    <property type="entry name" value="Carbohydrate_kinase_pred_CS"/>
</dbReference>
<feature type="binding site" evidence="18">
    <location>
        <position position="156"/>
    </location>
    <ligand>
        <name>K(+)</name>
        <dbReference type="ChEBI" id="CHEBI:29103"/>
    </ligand>
</feature>
<dbReference type="Proteomes" id="UP001458946">
    <property type="component" value="Unassembled WGS sequence"/>
</dbReference>
<evidence type="ECO:0000256" key="18">
    <source>
        <dbReference type="HAMAP-Rule" id="MF_01966"/>
    </source>
</evidence>
<comment type="similarity">
    <text evidence="18">Belongs to the NnrE/AIBP family.</text>
</comment>
<dbReference type="HAMAP" id="MF_01966">
    <property type="entry name" value="NADHX_epimerase"/>
    <property type="match status" value="1"/>
</dbReference>
<feature type="domain" description="YjeF N-terminal" evidence="21">
    <location>
        <begin position="10"/>
        <end position="210"/>
    </location>
</feature>
<feature type="binding site" evidence="17">
    <location>
        <position position="423"/>
    </location>
    <ligand>
        <name>(6S)-NADPHX</name>
        <dbReference type="ChEBI" id="CHEBI:64076"/>
    </ligand>
</feature>
<keyword evidence="7 17" id="KW-0067">ATP-binding</keyword>
<feature type="binding site" evidence="18">
    <location>
        <begin position="124"/>
        <end position="130"/>
    </location>
    <ligand>
        <name>(6S)-NADPHX</name>
        <dbReference type="ChEBI" id="CHEBI:64076"/>
    </ligand>
</feature>
<dbReference type="NCBIfam" id="TIGR00197">
    <property type="entry name" value="yjeF_nterm"/>
    <property type="match status" value="1"/>
</dbReference>
<feature type="binding site" evidence="17">
    <location>
        <begin position="394"/>
        <end position="398"/>
    </location>
    <ligand>
        <name>AMP</name>
        <dbReference type="ChEBI" id="CHEBI:456215"/>
    </ligand>
</feature>
<evidence type="ECO:0000256" key="6">
    <source>
        <dbReference type="ARBA" id="ARBA00022741"/>
    </source>
</evidence>
<keyword evidence="6 17" id="KW-0547">Nucleotide-binding</keyword>
<proteinExistence type="inferred from homology"/>
<feature type="domain" description="YjeF C-terminal" evidence="20">
    <location>
        <begin position="219"/>
        <end position="481"/>
    </location>
</feature>
<dbReference type="EC" id="4.2.1.136" evidence="19"/>
<comment type="cofactor">
    <cofactor evidence="17">
        <name>Mg(2+)</name>
        <dbReference type="ChEBI" id="CHEBI:18420"/>
    </cofactor>
</comment>
<dbReference type="PROSITE" id="PS51385">
    <property type="entry name" value="YJEF_N"/>
    <property type="match status" value="1"/>
</dbReference>
<evidence type="ECO:0000259" key="20">
    <source>
        <dbReference type="PROSITE" id="PS51383"/>
    </source>
</evidence>
<evidence type="ECO:0000256" key="19">
    <source>
        <dbReference type="PIRNR" id="PIRNR017184"/>
    </source>
</evidence>
<comment type="caution">
    <text evidence="22">The sequence shown here is derived from an EMBL/GenBank/DDBJ whole genome shotgun (WGS) entry which is preliminary data.</text>
</comment>
<comment type="catalytic activity">
    <reaction evidence="1 18 19">
        <text>(6R)-NADHX = (6S)-NADHX</text>
        <dbReference type="Rhea" id="RHEA:32215"/>
        <dbReference type="ChEBI" id="CHEBI:64074"/>
        <dbReference type="ChEBI" id="CHEBI:64075"/>
        <dbReference type="EC" id="5.1.99.6"/>
    </reaction>
</comment>
<keyword evidence="11 18" id="KW-0413">Isomerase</keyword>
<keyword evidence="5 18" id="KW-0479">Metal-binding</keyword>
<evidence type="ECO:0000256" key="16">
    <source>
        <dbReference type="ARBA" id="ARBA00049209"/>
    </source>
</evidence>
<name>A0ABP9V6N9_9DEIO</name>
<evidence type="ECO:0000313" key="22">
    <source>
        <dbReference type="EMBL" id="GAA5500942.1"/>
    </source>
</evidence>
<evidence type="ECO:0000256" key="7">
    <source>
        <dbReference type="ARBA" id="ARBA00022840"/>
    </source>
</evidence>
<dbReference type="CDD" id="cd01171">
    <property type="entry name" value="YXKO-related"/>
    <property type="match status" value="1"/>
</dbReference>
<organism evidence="22 23">
    <name type="scientific">Deinococcus xinjiangensis</name>
    <dbReference type="NCBI Taxonomy" id="457454"/>
    <lineage>
        <taxon>Bacteria</taxon>
        <taxon>Thermotogati</taxon>
        <taxon>Deinococcota</taxon>
        <taxon>Deinococci</taxon>
        <taxon>Deinococcales</taxon>
        <taxon>Deinococcaceae</taxon>
        <taxon>Deinococcus</taxon>
    </lineage>
</organism>
<keyword evidence="12 17" id="KW-0456">Lyase</keyword>
<comment type="similarity">
    <text evidence="3 19">In the N-terminal section; belongs to the NnrE/AIBP family.</text>
</comment>
<dbReference type="PANTHER" id="PTHR12592:SF0">
    <property type="entry name" value="ATP-DEPENDENT (S)-NAD(P)H-HYDRATE DEHYDRATASE"/>
    <property type="match status" value="1"/>
</dbReference>
<dbReference type="PIRSF" id="PIRSF017184">
    <property type="entry name" value="Nnr"/>
    <property type="match status" value="1"/>
</dbReference>
<feature type="binding site" evidence="18">
    <location>
        <position position="56"/>
    </location>
    <ligand>
        <name>K(+)</name>
        <dbReference type="ChEBI" id="CHEBI:29103"/>
    </ligand>
</feature>
<evidence type="ECO:0000256" key="14">
    <source>
        <dbReference type="ARBA" id="ARBA00025153"/>
    </source>
</evidence>
<comment type="subunit">
    <text evidence="17">Homotetramer.</text>
</comment>
<evidence type="ECO:0000256" key="9">
    <source>
        <dbReference type="ARBA" id="ARBA00022958"/>
    </source>
</evidence>
<dbReference type="Gene3D" id="3.40.50.10260">
    <property type="entry name" value="YjeF N-terminal domain"/>
    <property type="match status" value="1"/>
</dbReference>
<comment type="function">
    <text evidence="17">Catalyzes the dehydration of the S-form of NAD(P)HX at the expense of ADP, which is converted to AMP. Together with NAD(P)HX epimerase, which catalyzes the epimerization of the S- and R-forms, the enzyme allows the repair of both epimers of NAD(P)HX, a damaged form of NAD(P)H that is a result of enzymatic or heat-dependent hydration.</text>
</comment>
<dbReference type="NCBIfam" id="TIGR00196">
    <property type="entry name" value="yjeF_cterm"/>
    <property type="match status" value="1"/>
</dbReference>
<dbReference type="InterPro" id="IPR029056">
    <property type="entry name" value="Ribokinase-like"/>
</dbReference>
<keyword evidence="8 17" id="KW-0521">NADP</keyword>
<comment type="caution">
    <text evidence="18">Lacks conserved residue(s) required for the propagation of feature annotation.</text>
</comment>
<evidence type="ECO:0000256" key="1">
    <source>
        <dbReference type="ARBA" id="ARBA00000013"/>
    </source>
</evidence>
<evidence type="ECO:0000256" key="5">
    <source>
        <dbReference type="ARBA" id="ARBA00022723"/>
    </source>
</evidence>
<dbReference type="Pfam" id="PF01256">
    <property type="entry name" value="Carb_kinase"/>
    <property type="match status" value="1"/>
</dbReference>
<reference evidence="22 23" key="1">
    <citation type="submission" date="2024-02" db="EMBL/GenBank/DDBJ databases">
        <title>Deinococcus xinjiangensis NBRC 107630.</title>
        <authorList>
            <person name="Ichikawa N."/>
            <person name="Katano-Makiyama Y."/>
            <person name="Hidaka K."/>
        </authorList>
    </citation>
    <scope>NUCLEOTIDE SEQUENCE [LARGE SCALE GENOMIC DNA]</scope>
    <source>
        <strain evidence="22 23">NBRC 107630</strain>
    </source>
</reference>
<evidence type="ECO:0000256" key="10">
    <source>
        <dbReference type="ARBA" id="ARBA00023027"/>
    </source>
</evidence>
<feature type="binding site" evidence="17">
    <location>
        <position position="254"/>
    </location>
    <ligand>
        <name>(6S)-NADPHX</name>
        <dbReference type="ChEBI" id="CHEBI:64076"/>
    </ligand>
</feature>
<feature type="binding site" evidence="17">
    <location>
        <position position="422"/>
    </location>
    <ligand>
        <name>AMP</name>
        <dbReference type="ChEBI" id="CHEBI:456215"/>
    </ligand>
</feature>
<comment type="function">
    <text evidence="18">Catalyzes the epimerization of the S- and R-forms of NAD(P)HX, a damaged form of NAD(P)H that is a result of enzymatic or heat-dependent hydration. This is a prerequisite for the S-specific NAD(P)H-hydrate dehydratase to allow the repair of both epimers of NAD(P)HX.</text>
</comment>
<gene>
    <name evidence="22" type="primary">nnr</name>
    <name evidence="17" type="synonym">nnrD</name>
    <name evidence="18" type="synonym">nnrE</name>
    <name evidence="22" type="ORF">Dxin01_00670</name>
</gene>
<feature type="binding site" evidence="17">
    <location>
        <position position="357"/>
    </location>
    <ligand>
        <name>(6S)-NADPHX</name>
        <dbReference type="ChEBI" id="CHEBI:64076"/>
    </ligand>
</feature>
<evidence type="ECO:0000256" key="13">
    <source>
        <dbReference type="ARBA" id="ARBA00023268"/>
    </source>
</evidence>
<evidence type="ECO:0000256" key="15">
    <source>
        <dbReference type="ARBA" id="ARBA00048238"/>
    </source>
</evidence>
<comment type="catalytic activity">
    <reaction evidence="15 17 19">
        <text>(6S)-NADHX + ADP = AMP + phosphate + NADH + H(+)</text>
        <dbReference type="Rhea" id="RHEA:32223"/>
        <dbReference type="ChEBI" id="CHEBI:15378"/>
        <dbReference type="ChEBI" id="CHEBI:43474"/>
        <dbReference type="ChEBI" id="CHEBI:57945"/>
        <dbReference type="ChEBI" id="CHEBI:64074"/>
        <dbReference type="ChEBI" id="CHEBI:456215"/>
        <dbReference type="ChEBI" id="CHEBI:456216"/>
        <dbReference type="EC" id="4.2.1.136"/>
    </reaction>
</comment>
<comment type="cofactor">
    <cofactor evidence="18 19">
        <name>K(+)</name>
        <dbReference type="ChEBI" id="CHEBI:29103"/>
    </cofactor>
    <text evidence="18 19">Binds 1 potassium ion per subunit.</text>
</comment>